<dbReference type="FunFam" id="3.30.160.60:FF:000018">
    <property type="entry name" value="Krueppel-like factor 15"/>
    <property type="match status" value="1"/>
</dbReference>
<keyword evidence="11" id="KW-1185">Reference proteome</keyword>
<dbReference type="SMART" id="SM00355">
    <property type="entry name" value="ZnF_C2H2"/>
    <property type="match status" value="3"/>
</dbReference>
<dbReference type="PANTHER" id="PTHR23235">
    <property type="entry name" value="KRUEPPEL-LIKE TRANSCRIPTION FACTOR"/>
    <property type="match status" value="1"/>
</dbReference>
<evidence type="ECO:0000259" key="9">
    <source>
        <dbReference type="PROSITE" id="PS50157"/>
    </source>
</evidence>
<dbReference type="FunFam" id="3.30.160.60:FF:000021">
    <property type="entry name" value="Basic krueppel-like factor 3"/>
    <property type="match status" value="1"/>
</dbReference>
<dbReference type="GO" id="GO:0000978">
    <property type="term" value="F:RNA polymerase II cis-regulatory region sequence-specific DNA binding"/>
    <property type="evidence" value="ECO:0007669"/>
    <property type="project" value="TreeGrafter"/>
</dbReference>
<evidence type="ECO:0000256" key="3">
    <source>
        <dbReference type="ARBA" id="ARBA00022737"/>
    </source>
</evidence>
<name>A0A8S3YTM3_9EUPU</name>
<feature type="domain" description="C2H2-type" evidence="9">
    <location>
        <begin position="342"/>
        <end position="369"/>
    </location>
</feature>
<dbReference type="Gene3D" id="3.30.160.60">
    <property type="entry name" value="Classic Zinc Finger"/>
    <property type="match status" value="3"/>
</dbReference>
<accession>A0A8S3YTM3</accession>
<feature type="region of interest" description="Disordered" evidence="8">
    <location>
        <begin position="225"/>
        <end position="280"/>
    </location>
</feature>
<comment type="caution">
    <text evidence="10">The sequence shown here is derived from an EMBL/GenBank/DDBJ whole genome shotgun (WGS) entry which is preliminary data.</text>
</comment>
<evidence type="ECO:0000256" key="7">
    <source>
        <dbReference type="PROSITE-ProRule" id="PRU00042"/>
    </source>
</evidence>
<comment type="subcellular location">
    <subcellularLocation>
        <location evidence="1">Nucleus</location>
    </subcellularLocation>
</comment>
<sequence length="369" mass="41939">NCLEMERYLKNEPKLTSFKKLSHQMKNPHNALWKHSNTEASGNHDGYDLGDTSCREHSLNPSSTAEHRLSLNDESSCSPFSSHGATEYVDFEVPDSEIDPDDIPDICDEIHDCEDDDSDLDEEVEHCDRLEELAKLNISDVLSDRLSDAVSLNSFSSSSSRVSWDSNISDPPISPSRYKSNDPFALKLVAQPGRTESVRSYSADFAHKHKLMLSSADTAKFRALQHPQHAQHHHNVHISQGHSTALVSGSHSPQSLVQRPPVPPLAQRTKVDASPDNRRRIHKCPYNGCRKIYTKSSHLKAHLRTHTGEKPYKCTWEGCEWRFARSDELTRHYRKHTGAKPFQCRFCPRCFSRSDHLALHMKRHSSMDL</sequence>
<keyword evidence="2" id="KW-0479">Metal-binding</keyword>
<reference evidence="10" key="1">
    <citation type="submission" date="2021-04" db="EMBL/GenBank/DDBJ databases">
        <authorList>
            <consortium name="Molecular Ecology Group"/>
        </authorList>
    </citation>
    <scope>NUCLEOTIDE SEQUENCE</scope>
</reference>
<dbReference type="InterPro" id="IPR036236">
    <property type="entry name" value="Znf_C2H2_sf"/>
</dbReference>
<feature type="domain" description="C2H2-type" evidence="9">
    <location>
        <begin position="312"/>
        <end position="341"/>
    </location>
</feature>
<dbReference type="PANTHER" id="PTHR23235:SF156">
    <property type="entry name" value="KRUPPEL-LIKE FACTOR 18"/>
    <property type="match status" value="1"/>
</dbReference>
<keyword evidence="3" id="KW-0677">Repeat</keyword>
<dbReference type="PROSITE" id="PS50157">
    <property type="entry name" value="ZINC_FINGER_C2H2_2"/>
    <property type="match status" value="3"/>
</dbReference>
<organism evidence="10 11">
    <name type="scientific">Candidula unifasciata</name>
    <dbReference type="NCBI Taxonomy" id="100452"/>
    <lineage>
        <taxon>Eukaryota</taxon>
        <taxon>Metazoa</taxon>
        <taxon>Spiralia</taxon>
        <taxon>Lophotrochozoa</taxon>
        <taxon>Mollusca</taxon>
        <taxon>Gastropoda</taxon>
        <taxon>Heterobranchia</taxon>
        <taxon>Euthyneura</taxon>
        <taxon>Panpulmonata</taxon>
        <taxon>Eupulmonata</taxon>
        <taxon>Stylommatophora</taxon>
        <taxon>Helicina</taxon>
        <taxon>Helicoidea</taxon>
        <taxon>Geomitridae</taxon>
        <taxon>Candidula</taxon>
    </lineage>
</organism>
<feature type="compositionally biased region" description="Polar residues" evidence="8">
    <location>
        <begin position="241"/>
        <end position="257"/>
    </location>
</feature>
<evidence type="ECO:0000256" key="4">
    <source>
        <dbReference type="ARBA" id="ARBA00022771"/>
    </source>
</evidence>
<keyword evidence="4 7" id="KW-0863">Zinc-finger</keyword>
<dbReference type="EMBL" id="CAJHNH020000745">
    <property type="protein sequence ID" value="CAG5119618.1"/>
    <property type="molecule type" value="Genomic_DNA"/>
</dbReference>
<dbReference type="GO" id="GO:0008270">
    <property type="term" value="F:zinc ion binding"/>
    <property type="evidence" value="ECO:0007669"/>
    <property type="project" value="UniProtKB-KW"/>
</dbReference>
<protein>
    <recommendedName>
        <fullName evidence="9">C2H2-type domain-containing protein</fullName>
    </recommendedName>
</protein>
<feature type="compositionally biased region" description="Basic and acidic residues" evidence="8">
    <location>
        <begin position="269"/>
        <end position="278"/>
    </location>
</feature>
<dbReference type="GO" id="GO:0005634">
    <property type="term" value="C:nucleus"/>
    <property type="evidence" value="ECO:0007669"/>
    <property type="project" value="UniProtKB-SubCell"/>
</dbReference>
<dbReference type="PROSITE" id="PS00028">
    <property type="entry name" value="ZINC_FINGER_C2H2_1"/>
    <property type="match status" value="3"/>
</dbReference>
<dbReference type="Proteomes" id="UP000678393">
    <property type="component" value="Unassembled WGS sequence"/>
</dbReference>
<proteinExistence type="predicted"/>
<feature type="domain" description="C2H2-type" evidence="9">
    <location>
        <begin position="282"/>
        <end position="311"/>
    </location>
</feature>
<dbReference type="Pfam" id="PF00096">
    <property type="entry name" value="zf-C2H2"/>
    <property type="match status" value="3"/>
</dbReference>
<keyword evidence="6" id="KW-0539">Nucleus</keyword>
<dbReference type="GO" id="GO:0000981">
    <property type="term" value="F:DNA-binding transcription factor activity, RNA polymerase II-specific"/>
    <property type="evidence" value="ECO:0007669"/>
    <property type="project" value="TreeGrafter"/>
</dbReference>
<evidence type="ECO:0000256" key="8">
    <source>
        <dbReference type="SAM" id="MobiDB-lite"/>
    </source>
</evidence>
<dbReference type="AlphaFoldDB" id="A0A8S3YTM3"/>
<dbReference type="OrthoDB" id="4748970at2759"/>
<dbReference type="InterPro" id="IPR013087">
    <property type="entry name" value="Znf_C2H2_type"/>
</dbReference>
<evidence type="ECO:0000313" key="11">
    <source>
        <dbReference type="Proteomes" id="UP000678393"/>
    </source>
</evidence>
<evidence type="ECO:0000256" key="2">
    <source>
        <dbReference type="ARBA" id="ARBA00022723"/>
    </source>
</evidence>
<dbReference type="SUPFAM" id="SSF57667">
    <property type="entry name" value="beta-beta-alpha zinc fingers"/>
    <property type="match status" value="2"/>
</dbReference>
<dbReference type="FunFam" id="3.30.160.60:FF:000446">
    <property type="entry name" value="Zinc finger protein"/>
    <property type="match status" value="1"/>
</dbReference>
<gene>
    <name evidence="10" type="ORF">CUNI_LOCUS5176</name>
</gene>
<evidence type="ECO:0000256" key="6">
    <source>
        <dbReference type="ARBA" id="ARBA00023242"/>
    </source>
</evidence>
<keyword evidence="5" id="KW-0862">Zinc</keyword>
<evidence type="ECO:0000256" key="1">
    <source>
        <dbReference type="ARBA" id="ARBA00004123"/>
    </source>
</evidence>
<evidence type="ECO:0000313" key="10">
    <source>
        <dbReference type="EMBL" id="CAG5119618.1"/>
    </source>
</evidence>
<evidence type="ECO:0000256" key="5">
    <source>
        <dbReference type="ARBA" id="ARBA00022833"/>
    </source>
</evidence>
<feature type="non-terminal residue" evidence="10">
    <location>
        <position position="1"/>
    </location>
</feature>